<dbReference type="AlphaFoldDB" id="A0A7G8BHS2"/>
<proteinExistence type="predicted"/>
<keyword evidence="1" id="KW-0547">Nucleotide-binding</keyword>
<evidence type="ECO:0000313" key="2">
    <source>
        <dbReference type="Proteomes" id="UP000515312"/>
    </source>
</evidence>
<dbReference type="InterPro" id="IPR036890">
    <property type="entry name" value="HATPase_C_sf"/>
</dbReference>
<accession>A0A7G8BHS2</accession>
<organism evidence="1 2">
    <name type="scientific">Alloacidobacterium dinghuense</name>
    <dbReference type="NCBI Taxonomy" id="2763107"/>
    <lineage>
        <taxon>Bacteria</taxon>
        <taxon>Pseudomonadati</taxon>
        <taxon>Acidobacteriota</taxon>
        <taxon>Terriglobia</taxon>
        <taxon>Terriglobales</taxon>
        <taxon>Acidobacteriaceae</taxon>
        <taxon>Alloacidobacterium</taxon>
    </lineage>
</organism>
<gene>
    <name evidence="1" type="ORF">H7849_24355</name>
</gene>
<dbReference type="KEGG" id="adin:H7849_24355"/>
<dbReference type="Pfam" id="PF13589">
    <property type="entry name" value="HATPase_c_3"/>
    <property type="match status" value="1"/>
</dbReference>
<dbReference type="RefSeq" id="WP_186743048.1">
    <property type="nucleotide sequence ID" value="NZ_CP060394.1"/>
</dbReference>
<name>A0A7G8BHS2_9BACT</name>
<protein>
    <submittedName>
        <fullName evidence="1">ATP-binding protein</fullName>
    </submittedName>
</protein>
<dbReference type="Proteomes" id="UP000515312">
    <property type="component" value="Chromosome"/>
</dbReference>
<dbReference type="SUPFAM" id="SSF55874">
    <property type="entry name" value="ATPase domain of HSP90 chaperone/DNA topoisomerase II/histidine kinase"/>
    <property type="match status" value="1"/>
</dbReference>
<dbReference type="GO" id="GO:0005524">
    <property type="term" value="F:ATP binding"/>
    <property type="evidence" value="ECO:0007669"/>
    <property type="project" value="UniProtKB-KW"/>
</dbReference>
<evidence type="ECO:0000313" key="1">
    <source>
        <dbReference type="EMBL" id="QNI32092.1"/>
    </source>
</evidence>
<dbReference type="EMBL" id="CP060394">
    <property type="protein sequence ID" value="QNI32092.1"/>
    <property type="molecule type" value="Genomic_DNA"/>
</dbReference>
<keyword evidence="2" id="KW-1185">Reference proteome</keyword>
<keyword evidence="1" id="KW-0067">ATP-binding</keyword>
<dbReference type="Gene3D" id="3.30.565.10">
    <property type="entry name" value="Histidine kinase-like ATPase, C-terminal domain"/>
    <property type="match status" value="1"/>
</dbReference>
<reference evidence="1 2" key="1">
    <citation type="submission" date="2020-08" db="EMBL/GenBank/DDBJ databases">
        <title>Edaphobacter telluris sp. nov. and Acidobacterium dinghuensis sp. nov., two acidobacteria isolated from forest soil.</title>
        <authorList>
            <person name="Fu J."/>
            <person name="Qiu L."/>
        </authorList>
    </citation>
    <scope>NUCLEOTIDE SEQUENCE [LARGE SCALE GENOMIC DNA]</scope>
    <source>
        <strain evidence="1">4Y35</strain>
    </source>
</reference>
<sequence length="162" mass="18024">MATLVSDRLLSEIDRQKKYLAKLPPTFEYPLFNAMQALESQRRNGYRNTAAAGREIADNSIEAGAHRIHITFDKSTKGKELVKAIAFIDDGPGMLPMMARYALSWGGGTHFDEPGFIGRFGFGLPGFECRRISAKESTRVSVQAFALLGEPQRNCHCHTWCA</sequence>